<evidence type="ECO:0000256" key="2">
    <source>
        <dbReference type="ARBA" id="ARBA00022692"/>
    </source>
</evidence>
<dbReference type="EMBL" id="JAIWYP010000007">
    <property type="protein sequence ID" value="KAH3799932.1"/>
    <property type="molecule type" value="Genomic_DNA"/>
</dbReference>
<sequence>MLGGSTIRISGPCFTVGEVVPVRVPEVGVDFNCEVGSFPKEAVCVTPPLFRTGQLTLLVNTTRGSYRGNITSVNMLHWPVEVERENRANWVVRNMVDVTWPLHGIPHQMKKELHILAYRSDQNGVPSLRNVSGIISVEPRSTNRRFRLPEIADSDSAHSLVISLCWRINAYQHVLPICVWSDVFPVRWLPNEQKQKSQQWCEKWLTKEKIINASDPVKIRAPNCPCVASIAERDVGHFHPDPFCDNTTNSTYNCEYNKNAEKCFTRNIKSPDDSGETCCYNAKRDLMDIRDHPGAGTHQRYNYQAQATLPGAKGPVPFFSFFEEDVLPRLHCCEYSDRNCSDFIKFRQATTCQDYSAPSLAQAAGDPHIVTLDGKNYSFNGVGDFYLVMDPASSTSVQVRAVQVTDINGNLQSATVFSHVAVAMRGSSDTVEIRKSGNGTDDFEVLLNHIPLSSYVSTSRFTNISLSHNNDGSFLIALEPVSVSVRVEVTPDLLNIIVMIGEPDMKGRLRGLLGNYNGKADDDFIARNETVLLASSTMRTIHYGFGMTWKVPENESILSSVSSSSGKSGNPPGPEFSPLFIDENPMEALNGSTEMCKGNQQCIFDFLVTRKESVALATMNFTEKFSEMKEELAIIVIRCPFLETPTNGNKTQDGNSVNSTANFTCNVEFEMQGSPTRRCDETGKWTGSVVECVKK</sequence>
<dbReference type="InterPro" id="IPR001846">
    <property type="entry name" value="VWF_type-D"/>
</dbReference>
<dbReference type="GO" id="GO:0016020">
    <property type="term" value="C:membrane"/>
    <property type="evidence" value="ECO:0007669"/>
    <property type="project" value="UniProtKB-SubCell"/>
</dbReference>
<feature type="non-terminal residue" evidence="10">
    <location>
        <position position="1"/>
    </location>
</feature>
<comment type="subcellular location">
    <subcellularLocation>
        <location evidence="1">Membrane</location>
    </subcellularLocation>
</comment>
<evidence type="ECO:0000256" key="5">
    <source>
        <dbReference type="ARBA" id="ARBA00023157"/>
    </source>
</evidence>
<keyword evidence="5 6" id="KW-1015">Disulfide bond</keyword>
<evidence type="ECO:0000259" key="9">
    <source>
        <dbReference type="PROSITE" id="PS51233"/>
    </source>
</evidence>
<feature type="domain" description="Sushi" evidence="8">
    <location>
        <begin position="637"/>
        <end position="694"/>
    </location>
</feature>
<organism evidence="10 11">
    <name type="scientific">Dreissena polymorpha</name>
    <name type="common">Zebra mussel</name>
    <name type="synonym">Mytilus polymorpha</name>
    <dbReference type="NCBI Taxonomy" id="45954"/>
    <lineage>
        <taxon>Eukaryota</taxon>
        <taxon>Metazoa</taxon>
        <taxon>Spiralia</taxon>
        <taxon>Lophotrochozoa</taxon>
        <taxon>Mollusca</taxon>
        <taxon>Bivalvia</taxon>
        <taxon>Autobranchia</taxon>
        <taxon>Heteroconchia</taxon>
        <taxon>Euheterodonta</taxon>
        <taxon>Imparidentia</taxon>
        <taxon>Neoheterodontei</taxon>
        <taxon>Myida</taxon>
        <taxon>Dreissenoidea</taxon>
        <taxon>Dreissenidae</taxon>
        <taxon>Dreissena</taxon>
    </lineage>
</organism>
<dbReference type="AlphaFoldDB" id="A0A9D4FKC5"/>
<keyword evidence="2" id="KW-0812">Transmembrane</keyword>
<dbReference type="Pfam" id="PF00094">
    <property type="entry name" value="VWD"/>
    <property type="match status" value="1"/>
</dbReference>
<dbReference type="SMART" id="SM00723">
    <property type="entry name" value="AMOP"/>
    <property type="match status" value="1"/>
</dbReference>
<dbReference type="PROSITE" id="PS51233">
    <property type="entry name" value="VWFD"/>
    <property type="match status" value="1"/>
</dbReference>
<dbReference type="CDD" id="cd00033">
    <property type="entry name" value="CCP"/>
    <property type="match status" value="1"/>
</dbReference>
<evidence type="ECO:0000313" key="10">
    <source>
        <dbReference type="EMBL" id="KAH3799932.1"/>
    </source>
</evidence>
<dbReference type="Proteomes" id="UP000828390">
    <property type="component" value="Unassembled WGS sequence"/>
</dbReference>
<evidence type="ECO:0000313" key="11">
    <source>
        <dbReference type="Proteomes" id="UP000828390"/>
    </source>
</evidence>
<comment type="caution">
    <text evidence="10">The sequence shown here is derived from an EMBL/GenBank/DDBJ whole genome shotgun (WGS) entry which is preliminary data.</text>
</comment>
<dbReference type="InterPro" id="IPR000436">
    <property type="entry name" value="Sushi_SCR_CCP_dom"/>
</dbReference>
<keyword evidence="11" id="KW-1185">Reference proteome</keyword>
<comment type="caution">
    <text evidence="6">Lacks conserved residue(s) required for the propagation of feature annotation.</text>
</comment>
<keyword evidence="4" id="KW-0472">Membrane</keyword>
<evidence type="ECO:0000259" key="7">
    <source>
        <dbReference type="PROSITE" id="PS50856"/>
    </source>
</evidence>
<proteinExistence type="predicted"/>
<evidence type="ECO:0000256" key="1">
    <source>
        <dbReference type="ARBA" id="ARBA00004370"/>
    </source>
</evidence>
<protein>
    <recommendedName>
        <fullName evidence="12">Sushi domain-containing protein</fullName>
    </recommendedName>
</protein>
<dbReference type="PANTHER" id="PTHR13802">
    <property type="entry name" value="MUCIN 4-RELATED"/>
    <property type="match status" value="1"/>
</dbReference>
<keyword evidence="3" id="KW-1133">Transmembrane helix</keyword>
<reference evidence="10" key="1">
    <citation type="journal article" date="2019" name="bioRxiv">
        <title>The Genome of the Zebra Mussel, Dreissena polymorpha: A Resource for Invasive Species Research.</title>
        <authorList>
            <person name="McCartney M.A."/>
            <person name="Auch B."/>
            <person name="Kono T."/>
            <person name="Mallez S."/>
            <person name="Zhang Y."/>
            <person name="Obille A."/>
            <person name="Becker A."/>
            <person name="Abrahante J.E."/>
            <person name="Garbe J."/>
            <person name="Badalamenti J.P."/>
            <person name="Herman A."/>
            <person name="Mangelson H."/>
            <person name="Liachko I."/>
            <person name="Sullivan S."/>
            <person name="Sone E.D."/>
            <person name="Koren S."/>
            <person name="Silverstein K.A.T."/>
            <person name="Beckman K.B."/>
            <person name="Gohl D.M."/>
        </authorList>
    </citation>
    <scope>NUCLEOTIDE SEQUENCE</scope>
    <source>
        <strain evidence="10">Duluth1</strain>
        <tissue evidence="10">Whole animal</tissue>
    </source>
</reference>
<evidence type="ECO:0008006" key="12">
    <source>
        <dbReference type="Google" id="ProtNLM"/>
    </source>
</evidence>
<dbReference type="PROSITE" id="PS50923">
    <property type="entry name" value="SUSHI"/>
    <property type="match status" value="1"/>
</dbReference>
<name>A0A9D4FKC5_DREPO</name>
<dbReference type="InterPro" id="IPR051495">
    <property type="entry name" value="Epithelial_Barrier/Signaling"/>
</dbReference>
<evidence type="ECO:0000256" key="6">
    <source>
        <dbReference type="PROSITE-ProRule" id="PRU00302"/>
    </source>
</evidence>
<dbReference type="Pfam" id="PF03782">
    <property type="entry name" value="AMOP"/>
    <property type="match status" value="1"/>
</dbReference>
<evidence type="ECO:0000259" key="8">
    <source>
        <dbReference type="PROSITE" id="PS50923"/>
    </source>
</evidence>
<dbReference type="SMART" id="SM00216">
    <property type="entry name" value="VWD"/>
    <property type="match status" value="1"/>
</dbReference>
<dbReference type="Pfam" id="PF00084">
    <property type="entry name" value="Sushi"/>
    <property type="match status" value="1"/>
</dbReference>
<dbReference type="InterPro" id="IPR035976">
    <property type="entry name" value="Sushi/SCR/CCP_sf"/>
</dbReference>
<dbReference type="PROSITE" id="PS50856">
    <property type="entry name" value="AMOP"/>
    <property type="match status" value="1"/>
</dbReference>
<evidence type="ECO:0000256" key="4">
    <source>
        <dbReference type="ARBA" id="ARBA00023136"/>
    </source>
</evidence>
<accession>A0A9D4FKC5</accession>
<dbReference type="Gene3D" id="2.10.70.10">
    <property type="entry name" value="Complement Module, domain 1"/>
    <property type="match status" value="1"/>
</dbReference>
<dbReference type="SMART" id="SM00032">
    <property type="entry name" value="CCP"/>
    <property type="match status" value="1"/>
</dbReference>
<dbReference type="InterPro" id="IPR005533">
    <property type="entry name" value="AMOP_dom"/>
</dbReference>
<evidence type="ECO:0000256" key="3">
    <source>
        <dbReference type="ARBA" id="ARBA00022989"/>
    </source>
</evidence>
<dbReference type="PANTHER" id="PTHR13802:SF52">
    <property type="entry name" value="MUCIN-4"/>
    <property type="match status" value="1"/>
</dbReference>
<dbReference type="InterPro" id="IPR056619">
    <property type="entry name" value="C8-3_MUC4"/>
</dbReference>
<gene>
    <name evidence="10" type="ORF">DPMN_153556</name>
</gene>
<dbReference type="Pfam" id="PF23263">
    <property type="entry name" value="C8-3_MUC4"/>
    <property type="match status" value="1"/>
</dbReference>
<keyword evidence="6" id="KW-0768">Sushi</keyword>
<feature type="disulfide bond" evidence="6">
    <location>
        <begin position="665"/>
        <end position="692"/>
    </location>
</feature>
<feature type="domain" description="AMOP" evidence="7">
    <location>
        <begin position="193"/>
        <end position="347"/>
    </location>
</feature>
<feature type="domain" description="VWFD" evidence="9">
    <location>
        <begin position="359"/>
        <end position="557"/>
    </location>
</feature>
<dbReference type="SUPFAM" id="SSF57535">
    <property type="entry name" value="Complement control module/SCR domain"/>
    <property type="match status" value="1"/>
</dbReference>
<reference evidence="10" key="2">
    <citation type="submission" date="2020-11" db="EMBL/GenBank/DDBJ databases">
        <authorList>
            <person name="McCartney M.A."/>
            <person name="Auch B."/>
            <person name="Kono T."/>
            <person name="Mallez S."/>
            <person name="Becker A."/>
            <person name="Gohl D.M."/>
            <person name="Silverstein K.A.T."/>
            <person name="Koren S."/>
            <person name="Bechman K.B."/>
            <person name="Herman A."/>
            <person name="Abrahante J.E."/>
            <person name="Garbe J."/>
        </authorList>
    </citation>
    <scope>NUCLEOTIDE SEQUENCE</scope>
    <source>
        <strain evidence="10">Duluth1</strain>
        <tissue evidence="10">Whole animal</tissue>
    </source>
</reference>